<dbReference type="EMBL" id="JAGQDD010000027">
    <property type="protein sequence ID" value="MBQ0933339.1"/>
    <property type="molecule type" value="Genomic_DNA"/>
</dbReference>
<evidence type="ECO:0000259" key="3">
    <source>
        <dbReference type="Pfam" id="PF16313"/>
    </source>
</evidence>
<dbReference type="Gene3D" id="3.40.390.10">
    <property type="entry name" value="Collagenase (Catalytic Domain)"/>
    <property type="match status" value="1"/>
</dbReference>
<dbReference type="GO" id="GO:0008237">
    <property type="term" value="F:metallopeptidase activity"/>
    <property type="evidence" value="ECO:0007669"/>
    <property type="project" value="UniProtKB-KW"/>
</dbReference>
<gene>
    <name evidence="5" type="ORF">KAK03_22935</name>
</gene>
<keyword evidence="2" id="KW-0732">Signal</keyword>
<protein>
    <submittedName>
        <fullName evidence="5">Zinc-dependent metalloprotease</fullName>
    </submittedName>
</protein>
<dbReference type="CDD" id="cd04276">
    <property type="entry name" value="ZnMc_MMP_like_2"/>
    <property type="match status" value="1"/>
</dbReference>
<proteinExistence type="predicted"/>
<dbReference type="RefSeq" id="WP_210857008.1">
    <property type="nucleotide sequence ID" value="NZ_JAGQDD010000027.1"/>
</dbReference>
<feature type="signal peptide" evidence="2">
    <location>
        <begin position="1"/>
        <end position="31"/>
    </location>
</feature>
<dbReference type="SUPFAM" id="SSF55486">
    <property type="entry name" value="Metalloproteases ('zincins'), catalytic domain"/>
    <property type="match status" value="1"/>
</dbReference>
<dbReference type="Proteomes" id="UP000676246">
    <property type="component" value="Unassembled WGS sequence"/>
</dbReference>
<reference evidence="5 6" key="1">
    <citation type="submission" date="2021-04" db="EMBL/GenBank/DDBJ databases">
        <title>The genome sequence of Ideonella sp. 3Y2.</title>
        <authorList>
            <person name="Liu Y."/>
        </authorList>
    </citation>
    <scope>NUCLEOTIDE SEQUENCE [LARGE SCALE GENOMIC DNA]</scope>
    <source>
        <strain evidence="5 6">3Y2</strain>
    </source>
</reference>
<name>A0A940YB80_9BURK</name>
<keyword evidence="6" id="KW-1185">Reference proteome</keyword>
<evidence type="ECO:0000313" key="6">
    <source>
        <dbReference type="Proteomes" id="UP000676246"/>
    </source>
</evidence>
<dbReference type="InterPro" id="IPR033413">
    <property type="entry name" value="DUF5117"/>
</dbReference>
<dbReference type="AlphaFoldDB" id="A0A940YB80"/>
<feature type="domain" description="EcxA zinc-binding" evidence="3">
    <location>
        <begin position="513"/>
        <end position="832"/>
    </location>
</feature>
<dbReference type="PANTHER" id="PTHR38478">
    <property type="entry name" value="PEPTIDASE M1A AND M12B"/>
    <property type="match status" value="1"/>
</dbReference>
<keyword evidence="5" id="KW-0482">Metalloprotease</keyword>
<evidence type="ECO:0000313" key="5">
    <source>
        <dbReference type="EMBL" id="MBQ0933339.1"/>
    </source>
</evidence>
<sequence>MSLTHRSLVPTAVSLSALLLLGGCASLPSLGGGPATTDAAKPAAGKPEPARSGTASAAPAAPGAAGAAPAAGGPPAFATVTKDAKRIDGLLPLWQKDEKVWLELRPEDLGKPFFLSPKLAQGLGENGLFGGLMVGRWQPWGRAQVVEFRRIANQVQMVARNDQYTAAAGSPEAAAVKSAFSDSLLGSTAVASQAHPDSKAILIDANALFVTDLLGMGMTLQRQYRQTYSFDKANSAVVDLRGNPDETVLRVQAHYVAPTLAQPQPGAPPTTPQPTLPSTLPDARSLFLTLHYSLVRLPAEPMPARRADPRVGYFTTSVDDFGNDLRQQPRQRFINRWRLEKKDPAAALSEPVKPITFWLDRNIPLKYRDAITRGVLGWNAAFERIGFKDALVVKQQGPEDSFDTLDVGAASIRWMTNAKPQFGAIGPSQVDPRTGEILDADIGFESLSSRAIRHTRAQVLAPRSVTQWEAILQAPHLHAPGAEACQHADEAAEQLSYALDVLEARGELDPDSPEAEAYVQAYLEDTTLHEVGHTLGLRHNFRSSRIYTDAQLDDPEFTRRNGLAGSVMEYAPINLPAPGQRGGMPFQTVLGPYDYWAIEYGYKPIEPTQEASELMRIAGRSAEPELAYGTDEDNSLGIDPDSLQMDLGTDPVLFARKRLAIARDLIHRQENRPLKPTEDYTVLRRSISYALRDAGRSVGTLLRQIGGLRTLRDFPGSGRDPLQPVPPAVQREALQLVASQVLAADGLSISPALARKLSTDYLARFDSGEPVATDFSVEGMVLDLQRAVLAQLMSDSVAARVLDNEAKVDRPGQALALSELIDTIGKAVWADALAGGEIPAARRELQREHASRLAERLLRPTPGSRADARALWRAQAQRLVRQLDKAQAAGQGSAMKAAHLADLSRTLKLALEAPLQRSGI</sequence>
<feature type="compositionally biased region" description="Pro residues" evidence="1">
    <location>
        <begin position="265"/>
        <end position="275"/>
    </location>
</feature>
<evidence type="ECO:0000256" key="1">
    <source>
        <dbReference type="SAM" id="MobiDB-lite"/>
    </source>
</evidence>
<dbReference type="Pfam" id="PF17148">
    <property type="entry name" value="DUF5117"/>
    <property type="match status" value="1"/>
</dbReference>
<comment type="caution">
    <text evidence="5">The sequence shown here is derived from an EMBL/GenBank/DDBJ whole genome shotgun (WGS) entry which is preliminary data.</text>
</comment>
<evidence type="ECO:0000256" key="2">
    <source>
        <dbReference type="SAM" id="SignalP"/>
    </source>
</evidence>
<dbReference type="InterPro" id="IPR024079">
    <property type="entry name" value="MetalloPept_cat_dom_sf"/>
</dbReference>
<dbReference type="PROSITE" id="PS51257">
    <property type="entry name" value="PROKAR_LIPOPROTEIN"/>
    <property type="match status" value="1"/>
</dbReference>
<dbReference type="InterPro" id="IPR032534">
    <property type="entry name" value="EcxA_zinc-bd"/>
</dbReference>
<feature type="region of interest" description="Disordered" evidence="1">
    <location>
        <begin position="34"/>
        <end position="74"/>
    </location>
</feature>
<organism evidence="5 6">
    <name type="scientific">Ideonella alba</name>
    <dbReference type="NCBI Taxonomy" id="2824118"/>
    <lineage>
        <taxon>Bacteria</taxon>
        <taxon>Pseudomonadati</taxon>
        <taxon>Pseudomonadota</taxon>
        <taxon>Betaproteobacteria</taxon>
        <taxon>Burkholderiales</taxon>
        <taxon>Sphaerotilaceae</taxon>
        <taxon>Ideonella</taxon>
    </lineage>
</organism>
<dbReference type="InterPro" id="IPR034032">
    <property type="entry name" value="Zn_MMP-like_bac"/>
</dbReference>
<accession>A0A940YB80</accession>
<feature type="compositionally biased region" description="Low complexity" evidence="1">
    <location>
        <begin position="39"/>
        <end position="74"/>
    </location>
</feature>
<keyword evidence="5" id="KW-0645">Protease</keyword>
<dbReference type="PANTHER" id="PTHR38478:SF1">
    <property type="entry name" value="ZINC DEPENDENT METALLOPROTEASE DOMAIN LIPOPROTEIN"/>
    <property type="match status" value="1"/>
</dbReference>
<dbReference type="Pfam" id="PF16313">
    <property type="entry name" value="DUF4953"/>
    <property type="match status" value="1"/>
</dbReference>
<evidence type="ECO:0000259" key="4">
    <source>
        <dbReference type="Pfam" id="PF17148"/>
    </source>
</evidence>
<feature type="chain" id="PRO_5037873764" evidence="2">
    <location>
        <begin position="32"/>
        <end position="920"/>
    </location>
</feature>
<keyword evidence="5" id="KW-0378">Hydrolase</keyword>
<feature type="domain" description="DUF5117" evidence="4">
    <location>
        <begin position="143"/>
        <end position="342"/>
    </location>
</feature>
<feature type="region of interest" description="Disordered" evidence="1">
    <location>
        <begin position="259"/>
        <end position="279"/>
    </location>
</feature>